<feature type="transmembrane region" description="Helical" evidence="12">
    <location>
        <begin position="761"/>
        <end position="779"/>
    </location>
</feature>
<evidence type="ECO:0000256" key="8">
    <source>
        <dbReference type="ARBA" id="ARBA00023065"/>
    </source>
</evidence>
<feature type="transmembrane region" description="Helical" evidence="12">
    <location>
        <begin position="673"/>
        <end position="692"/>
    </location>
</feature>
<organism evidence="14 15">
    <name type="scientific">Perkinsus chesapeaki</name>
    <name type="common">Clam parasite</name>
    <name type="synonym">Perkinsus andrewsi</name>
    <dbReference type="NCBI Taxonomy" id="330153"/>
    <lineage>
        <taxon>Eukaryota</taxon>
        <taxon>Sar</taxon>
        <taxon>Alveolata</taxon>
        <taxon>Perkinsozoa</taxon>
        <taxon>Perkinsea</taxon>
        <taxon>Perkinsida</taxon>
        <taxon>Perkinsidae</taxon>
        <taxon>Perkinsus</taxon>
    </lineage>
</organism>
<name>A0A7J6MWK3_PERCH</name>
<feature type="transmembrane region" description="Helical" evidence="12">
    <location>
        <begin position="1090"/>
        <end position="1112"/>
    </location>
</feature>
<feature type="compositionally biased region" description="Basic residues" evidence="11">
    <location>
        <begin position="72"/>
        <end position="81"/>
    </location>
</feature>
<feature type="transmembrane region" description="Helical" evidence="12">
    <location>
        <begin position="446"/>
        <end position="467"/>
    </location>
</feature>
<feature type="transmembrane region" description="Helical" evidence="12">
    <location>
        <begin position="1025"/>
        <end position="1046"/>
    </location>
</feature>
<feature type="transmembrane region" description="Helical" evidence="12">
    <location>
        <begin position="791"/>
        <end position="810"/>
    </location>
</feature>
<feature type="transmembrane region" description="Helical" evidence="12">
    <location>
        <begin position="986"/>
        <end position="1004"/>
    </location>
</feature>
<evidence type="ECO:0000313" key="15">
    <source>
        <dbReference type="Proteomes" id="UP000591131"/>
    </source>
</evidence>
<comment type="subcellular location">
    <subcellularLocation>
        <location evidence="1">Membrane</location>
        <topology evidence="1">Multi-pass membrane protein</topology>
    </subcellularLocation>
</comment>
<dbReference type="InterPro" id="IPR028325">
    <property type="entry name" value="VG_K_chnl"/>
</dbReference>
<evidence type="ECO:0000256" key="3">
    <source>
        <dbReference type="ARBA" id="ARBA00022538"/>
    </source>
</evidence>
<evidence type="ECO:0000256" key="7">
    <source>
        <dbReference type="ARBA" id="ARBA00022989"/>
    </source>
</evidence>
<feature type="compositionally biased region" description="Basic and acidic residues" evidence="11">
    <location>
        <begin position="44"/>
        <end position="53"/>
    </location>
</feature>
<feature type="region of interest" description="Disordered" evidence="11">
    <location>
        <begin position="44"/>
        <end position="81"/>
    </location>
</feature>
<evidence type="ECO:0000256" key="11">
    <source>
        <dbReference type="SAM" id="MobiDB-lite"/>
    </source>
</evidence>
<comment type="caution">
    <text evidence="14">The sequence shown here is derived from an EMBL/GenBank/DDBJ whole genome shotgun (WGS) entry which is preliminary data.</text>
</comment>
<feature type="domain" description="Ion transport" evidence="13">
    <location>
        <begin position="648"/>
        <end position="882"/>
    </location>
</feature>
<keyword evidence="15" id="KW-1185">Reference proteome</keyword>
<feature type="transmembrane region" description="Helical" evidence="12">
    <location>
        <begin position="20"/>
        <end position="38"/>
    </location>
</feature>
<feature type="transmembrane region" description="Helical" evidence="12">
    <location>
        <begin position="288"/>
        <end position="310"/>
    </location>
</feature>
<keyword evidence="9 12" id="KW-0472">Membrane</keyword>
<feature type="transmembrane region" description="Helical" evidence="12">
    <location>
        <begin position="1157"/>
        <end position="1177"/>
    </location>
</feature>
<keyword evidence="8" id="KW-0406">Ion transport</keyword>
<evidence type="ECO:0000259" key="13">
    <source>
        <dbReference type="Pfam" id="PF00520"/>
    </source>
</evidence>
<dbReference type="GO" id="GO:0001508">
    <property type="term" value="P:action potential"/>
    <property type="evidence" value="ECO:0007669"/>
    <property type="project" value="TreeGrafter"/>
</dbReference>
<dbReference type="EMBL" id="JAAPAO010000042">
    <property type="protein sequence ID" value="KAF4675814.1"/>
    <property type="molecule type" value="Genomic_DNA"/>
</dbReference>
<evidence type="ECO:0000256" key="1">
    <source>
        <dbReference type="ARBA" id="ARBA00004141"/>
    </source>
</evidence>
<dbReference type="GO" id="GO:0005249">
    <property type="term" value="F:voltage-gated potassium channel activity"/>
    <property type="evidence" value="ECO:0007669"/>
    <property type="project" value="InterPro"/>
</dbReference>
<proteinExistence type="predicted"/>
<evidence type="ECO:0000313" key="14">
    <source>
        <dbReference type="EMBL" id="KAF4675814.1"/>
    </source>
</evidence>
<dbReference type="PANTHER" id="PTHR11537:SF254">
    <property type="entry name" value="POTASSIUM VOLTAGE-GATED CHANNEL PROTEIN SHAB"/>
    <property type="match status" value="1"/>
</dbReference>
<dbReference type="PRINTS" id="PR00169">
    <property type="entry name" value="KCHANNEL"/>
</dbReference>
<sequence>METFDLEDAPLGTTKWFHQFQSLSAILGFGVICGVAVVKEWHGDREEGGEQRRHSQRPLSLQGDWRPQQGTKARHSVKHHRKGGSDELSLALALTAALGVAVVKEWHGNREEEEGEEHHHHHRQRKIWVLLLAVGPYYLSLAILVPLMGWSYVIFSQWICILIPLLSPTPLKTEYDYDQYGIPLDDDSFIASESPRVENLIEAFRKQKMLFLTAGSVGLSCWLVFSSLYYYFEKDNPLMVYCPQGTPEEQQQQCYNRYSSIPRSMYHTVIVLLGEFPHLLDYSTGGQVISVFAVIFGAAVVAIPAGLLGAGLKTHLEDSLEASTPEACLSTGGHTPISGYTRQQLPVITRLEFQEFLSARIGLDHEALYRMVRAIDGHHGEMIVRLTSGASGVGWKVDLGDFARAARFPRVQARLGEYALGSPYGVIDVIAVVPGLLLWFMPNNEYLWALLLLRVFKLERYLCGFAYFRRILSDSRTLLIYMGSLAAGLWLLMSEVMYYTERYASDLKVARYYSTLDGSLWLTLLNVSGESPLGDYSLPGSIITGALGMFAVGVVAVPLGVLGAGMQDRLEPFLVDSPSQDPRQEQLAVAAPPADAAAAAAHRDASPSPFQRRIFTLIYPKESDNRWRLEWVKGATMQYWSRRYQKWLAFCLVISTLVAVLETLPAYNSSWPAWVRCSFGIAETFVVLAFTLDYSLRIYCAPLNYVKWCPRGFVSPQSMRWAQASTLLSLADLLSILPWWLTVFTGWSLTDRYDGEFRLLRLMRIINLEFLSSTCALFVRVVKAQRKCLSNALYVVLAMWLCLGGLLWLAEHNDSELAGTPGTPQAERYSSLISSMVPYAMVHLTGDFPLIDYTPSGKIILALTVVIAVGVTAVPAGLLAAAFTAALKGERLRERQRRKEAAGVIGKHVRRYMVRKRLEGLIVETRLVQMRELAERRKRTFVYRAHCLVNHNKLYGAFMVALILLNIVAVLLESESAILSIMGKDMFNYFELVSVSIFTFDYLARLYSSPANPLVGCRRGKYLKSFLGLVDLMSILPFWIECFILAIEPSSQQFDASIFRVFRIFRILLLEHFLVAWQRLSLVWSECRESVLSTGIFAAIIWLFASCLFYEFEHTSDFSTKWIGQPFDSIPSSMYYTAVFLGGEWGLVDFTPPGKCLCVILALVGVALFSLPAGLVFEAFGDVLNDPYAVAASDSRLMKENEEEGSSRV</sequence>
<dbReference type="InterPro" id="IPR005821">
    <property type="entry name" value="Ion_trans_dom"/>
</dbReference>
<feature type="transmembrane region" description="Helical" evidence="12">
    <location>
        <begin position="418"/>
        <end position="440"/>
    </location>
</feature>
<evidence type="ECO:0000256" key="2">
    <source>
        <dbReference type="ARBA" id="ARBA00022448"/>
    </source>
</evidence>
<evidence type="ECO:0000256" key="5">
    <source>
        <dbReference type="ARBA" id="ARBA00022826"/>
    </source>
</evidence>
<keyword evidence="10" id="KW-0407">Ion channel</keyword>
<evidence type="ECO:0000256" key="6">
    <source>
        <dbReference type="ARBA" id="ARBA00022958"/>
    </source>
</evidence>
<keyword evidence="2" id="KW-0813">Transport</keyword>
<evidence type="ECO:0000256" key="12">
    <source>
        <dbReference type="SAM" id="Phobius"/>
    </source>
</evidence>
<evidence type="ECO:0000256" key="9">
    <source>
        <dbReference type="ARBA" id="ARBA00023136"/>
    </source>
</evidence>
<feature type="transmembrane region" description="Helical" evidence="12">
    <location>
        <begin position="859"/>
        <end position="887"/>
    </location>
</feature>
<dbReference type="GO" id="GO:0008076">
    <property type="term" value="C:voltage-gated potassium channel complex"/>
    <property type="evidence" value="ECO:0007669"/>
    <property type="project" value="InterPro"/>
</dbReference>
<dbReference type="Gene3D" id="1.10.287.70">
    <property type="match status" value="4"/>
</dbReference>
<feature type="transmembrane region" description="Helical" evidence="12">
    <location>
        <begin position="127"/>
        <end position="144"/>
    </location>
</feature>
<protein>
    <recommendedName>
        <fullName evidence="13">Ion transport domain-containing protein</fullName>
    </recommendedName>
</protein>
<evidence type="ECO:0000256" key="10">
    <source>
        <dbReference type="ARBA" id="ARBA00023303"/>
    </source>
</evidence>
<feature type="domain" description="Ion transport" evidence="13">
    <location>
        <begin position="953"/>
        <end position="1182"/>
    </location>
</feature>
<feature type="transmembrane region" description="Helical" evidence="12">
    <location>
        <begin position="479"/>
        <end position="499"/>
    </location>
</feature>
<evidence type="ECO:0000256" key="4">
    <source>
        <dbReference type="ARBA" id="ARBA00022692"/>
    </source>
</evidence>
<feature type="transmembrane region" description="Helical" evidence="12">
    <location>
        <begin position="647"/>
        <end position="667"/>
    </location>
</feature>
<keyword evidence="3" id="KW-0633">Potassium transport</keyword>
<feature type="transmembrane region" description="Helical" evidence="12">
    <location>
        <begin position="150"/>
        <end position="167"/>
    </location>
</feature>
<feature type="transmembrane region" description="Helical" evidence="12">
    <location>
        <begin position="954"/>
        <end position="974"/>
    </location>
</feature>
<dbReference type="AlphaFoldDB" id="A0A7J6MWK3"/>
<keyword evidence="6" id="KW-0630">Potassium</keyword>
<dbReference type="Proteomes" id="UP000591131">
    <property type="component" value="Unassembled WGS sequence"/>
</dbReference>
<keyword evidence="4 12" id="KW-0812">Transmembrane</keyword>
<keyword evidence="5" id="KW-0631">Potassium channel</keyword>
<keyword evidence="7 12" id="KW-1133">Transmembrane helix</keyword>
<dbReference type="SUPFAM" id="SSF81324">
    <property type="entry name" value="Voltage-gated potassium channels"/>
    <property type="match status" value="4"/>
</dbReference>
<accession>A0A7J6MWK3</accession>
<gene>
    <name evidence="14" type="ORF">FOL47_007240</name>
</gene>
<reference evidence="14 15" key="1">
    <citation type="submission" date="2020-04" db="EMBL/GenBank/DDBJ databases">
        <title>Perkinsus chesapeaki whole genome sequence.</title>
        <authorList>
            <person name="Bogema D.R."/>
        </authorList>
    </citation>
    <scope>NUCLEOTIDE SEQUENCE [LARGE SCALE GENOMIC DNA]</scope>
    <source>
        <strain evidence="14">ATCC PRA-425</strain>
    </source>
</reference>
<dbReference type="PANTHER" id="PTHR11537">
    <property type="entry name" value="VOLTAGE-GATED POTASSIUM CHANNEL"/>
    <property type="match status" value="1"/>
</dbReference>
<dbReference type="OrthoDB" id="420272at2759"/>
<feature type="transmembrane region" description="Helical" evidence="12">
    <location>
        <begin position="721"/>
        <end position="741"/>
    </location>
</feature>
<feature type="transmembrane region" description="Helical" evidence="12">
    <location>
        <begin position="209"/>
        <end position="232"/>
    </location>
</feature>
<feature type="transmembrane region" description="Helical" evidence="12">
    <location>
        <begin position="542"/>
        <end position="564"/>
    </location>
</feature>
<dbReference type="Pfam" id="PF00520">
    <property type="entry name" value="Ion_trans"/>
    <property type="match status" value="2"/>
</dbReference>